<feature type="region of interest" description="Disordered" evidence="1">
    <location>
        <begin position="277"/>
        <end position="313"/>
    </location>
</feature>
<feature type="region of interest" description="Disordered" evidence="1">
    <location>
        <begin position="77"/>
        <end position="104"/>
    </location>
</feature>
<evidence type="ECO:0000313" key="3">
    <source>
        <dbReference type="Proteomes" id="UP000663193"/>
    </source>
</evidence>
<keyword evidence="3" id="KW-1185">Reference proteome</keyword>
<name>A0A7U2IDD1_PHANO</name>
<dbReference type="PANTHER" id="PTHR38709:SF1">
    <property type="entry name" value="DREBRIN"/>
    <property type="match status" value="1"/>
</dbReference>
<dbReference type="AlphaFoldDB" id="A0A7U2IDD1"/>
<gene>
    <name evidence="2" type="ORF">JI435_162200</name>
</gene>
<dbReference type="Proteomes" id="UP000663193">
    <property type="component" value="Chromosome 23"/>
</dbReference>
<accession>A0A7U2IDD1</accession>
<dbReference type="EMBL" id="CP069045">
    <property type="protein sequence ID" value="QRD07728.1"/>
    <property type="molecule type" value="Genomic_DNA"/>
</dbReference>
<evidence type="ECO:0000313" key="2">
    <source>
        <dbReference type="EMBL" id="QRD07728.1"/>
    </source>
</evidence>
<sequence>MSDNQSIDIEQIVAEISNISDNANTTVQKMDAAVIKEDLSRDLIIQTYKETSKSHILIIKRLQDAYGKFSKREVERIRDKTSRQKQAERRDDGTAEPVDMELQADNSKLLSNVKVLEREIENLKGKNAQLGTKNEVLEGENARLKGENARLEREKNQLEREKNQLSKDDKALKEENAQLEKDKTQLEKDKTQLEKDKTQLEKEKNQLSKDDVALKEENTQLEKDKTQLSTGNEALKGEKARLEGEVVRWKDQFAEEKKLHNEVETNKELQKNIHKTNEDHAEILPSEPTATPIGGSSDQNRAPGTPEENATLDQSQVQWADVLAFARVIVSTALAFAVVAQTHGNMRTTYPGEFAMNCTDFLIVIHSLCPNESLRALKGNWAQEWLDTDDNTQKKNWTRFRSHLLSQEDADHSGNSNHPEHPEHHKNPAKLLKNAELAIKLKAKIEKRLDESSSWKGTRLKTLTSTLLTEDQNILGIAKNPPADKDR</sequence>
<evidence type="ECO:0000256" key="1">
    <source>
        <dbReference type="SAM" id="MobiDB-lite"/>
    </source>
</evidence>
<feature type="region of interest" description="Disordered" evidence="1">
    <location>
        <begin position="408"/>
        <end position="429"/>
    </location>
</feature>
<feature type="region of interest" description="Disordered" evidence="1">
    <location>
        <begin position="180"/>
        <end position="213"/>
    </location>
</feature>
<reference evidence="3" key="1">
    <citation type="journal article" date="2021" name="BMC Genomics">
        <title>Chromosome-level genome assembly and manually-curated proteome of model necrotroph Parastagonospora nodorum Sn15 reveals a genome-wide trove of candidate effector homologs, and redundancy of virulence-related functions within an accessory chromosome.</title>
        <authorList>
            <person name="Bertazzoni S."/>
            <person name="Jones D.A.B."/>
            <person name="Phan H.T."/>
            <person name="Tan K.-C."/>
            <person name="Hane J.K."/>
        </authorList>
    </citation>
    <scope>NUCLEOTIDE SEQUENCE [LARGE SCALE GENOMIC DNA]</scope>
    <source>
        <strain evidence="3">SN15 / ATCC MYA-4574 / FGSC 10173)</strain>
    </source>
</reference>
<protein>
    <submittedName>
        <fullName evidence="2">Uncharacterized protein</fullName>
    </submittedName>
</protein>
<dbReference type="VEuPathDB" id="FungiDB:JI435_162200"/>
<organism evidence="2 3">
    <name type="scientific">Phaeosphaeria nodorum (strain SN15 / ATCC MYA-4574 / FGSC 10173)</name>
    <name type="common">Glume blotch fungus</name>
    <name type="synonym">Parastagonospora nodorum</name>
    <dbReference type="NCBI Taxonomy" id="321614"/>
    <lineage>
        <taxon>Eukaryota</taxon>
        <taxon>Fungi</taxon>
        <taxon>Dikarya</taxon>
        <taxon>Ascomycota</taxon>
        <taxon>Pezizomycotina</taxon>
        <taxon>Dothideomycetes</taxon>
        <taxon>Pleosporomycetidae</taxon>
        <taxon>Pleosporales</taxon>
        <taxon>Pleosporineae</taxon>
        <taxon>Phaeosphaeriaceae</taxon>
        <taxon>Parastagonospora</taxon>
    </lineage>
</organism>
<dbReference type="OrthoDB" id="3650574at2759"/>
<feature type="compositionally biased region" description="Basic and acidic residues" evidence="1">
    <location>
        <begin position="77"/>
        <end position="93"/>
    </location>
</feature>
<proteinExistence type="predicted"/>
<dbReference type="PANTHER" id="PTHR38709">
    <property type="entry name" value="SI:CH73-193C12.2-RELATED"/>
    <property type="match status" value="1"/>
</dbReference>